<dbReference type="Proteomes" id="UP000054908">
    <property type="component" value="Unassembled WGS sequence"/>
</dbReference>
<dbReference type="EMBL" id="LNYL01000005">
    <property type="protein sequence ID" value="KTD31457.1"/>
    <property type="molecule type" value="Genomic_DNA"/>
</dbReference>
<accession>A0A0W0WGJ2</accession>
<keyword evidence="3" id="KW-1185">Reference proteome</keyword>
<feature type="compositionally biased region" description="Basic and acidic residues" evidence="1">
    <location>
        <begin position="177"/>
        <end position="192"/>
    </location>
</feature>
<gene>
    <name evidence="2" type="ORF">Lmac_0205</name>
</gene>
<evidence type="ECO:0000256" key="1">
    <source>
        <dbReference type="SAM" id="MobiDB-lite"/>
    </source>
</evidence>
<feature type="compositionally biased region" description="Polar residues" evidence="1">
    <location>
        <begin position="144"/>
        <end position="158"/>
    </location>
</feature>
<dbReference type="STRING" id="466.Lmac_0205"/>
<protein>
    <recommendedName>
        <fullName evidence="4">Phasin protein</fullName>
    </recommendedName>
</protein>
<name>A0A0W0WGJ2_9GAMM</name>
<dbReference type="AlphaFoldDB" id="A0A0W0WGJ2"/>
<feature type="compositionally biased region" description="Low complexity" evidence="1">
    <location>
        <begin position="118"/>
        <end position="130"/>
    </location>
</feature>
<proteinExistence type="predicted"/>
<sequence length="305" mass="34096">MNQDYLKSWTMISNEMQKPFQAMMELHVNTLKNLRFLRPEELSNLHQPAELLNRQLALAMENSHNILNYMHKSFQIFENVFLSLSKDMSDNARQSFRPIKIEIEDEEERPASRKPTAKKASSTKAMKATSQKPQTKAKTVASKIASTQSKTATASNAKSPAKKVSTLTTKKAQPAKNKTEAMHKISPQERKTTSAKKVSTMEKKGAAKAAPKKKVALVSKKPPLAKNIGSSKHETGLPEKKVLEEKMAIPKASTPLVDPKMNFSPDKMPEPKLNMPRGNAHPTEGKMMGTESASNRFQDKNPFRK</sequence>
<evidence type="ECO:0008006" key="4">
    <source>
        <dbReference type="Google" id="ProtNLM"/>
    </source>
</evidence>
<reference evidence="2 3" key="1">
    <citation type="submission" date="2015-11" db="EMBL/GenBank/DDBJ databases">
        <title>Genomic analysis of 38 Legionella species identifies large and diverse effector repertoires.</title>
        <authorList>
            <person name="Burstein D."/>
            <person name="Amaro F."/>
            <person name="Zusman T."/>
            <person name="Lifshitz Z."/>
            <person name="Cohen O."/>
            <person name="Gilbert J.A."/>
            <person name="Pupko T."/>
            <person name="Shuman H.A."/>
            <person name="Segal G."/>
        </authorList>
    </citation>
    <scope>NUCLEOTIDE SEQUENCE [LARGE SCALE GENOMIC DNA]</scope>
    <source>
        <strain evidence="2 3">PX-1-G2-E2</strain>
    </source>
</reference>
<feature type="compositionally biased region" description="Basic and acidic residues" evidence="1">
    <location>
        <begin position="231"/>
        <end position="248"/>
    </location>
</feature>
<comment type="caution">
    <text evidence="2">The sequence shown here is derived from an EMBL/GenBank/DDBJ whole genome shotgun (WGS) entry which is preliminary data.</text>
</comment>
<organism evidence="2 3">
    <name type="scientific">Legionella maceachernii</name>
    <dbReference type="NCBI Taxonomy" id="466"/>
    <lineage>
        <taxon>Bacteria</taxon>
        <taxon>Pseudomonadati</taxon>
        <taxon>Pseudomonadota</taxon>
        <taxon>Gammaproteobacteria</taxon>
        <taxon>Legionellales</taxon>
        <taxon>Legionellaceae</taxon>
        <taxon>Legionella</taxon>
    </lineage>
</organism>
<dbReference type="PATRIC" id="fig|466.6.peg.221"/>
<evidence type="ECO:0000313" key="3">
    <source>
        <dbReference type="Proteomes" id="UP000054908"/>
    </source>
</evidence>
<dbReference type="RefSeq" id="WP_065239966.1">
    <property type="nucleotide sequence ID" value="NZ_CAAAIB010000003.1"/>
</dbReference>
<feature type="region of interest" description="Disordered" evidence="1">
    <location>
        <begin position="100"/>
        <end position="305"/>
    </location>
</feature>
<evidence type="ECO:0000313" key="2">
    <source>
        <dbReference type="EMBL" id="KTD31457.1"/>
    </source>
</evidence>